<name>A0A8X8YZE3_SALSN</name>
<feature type="compositionally biased region" description="Low complexity" evidence="9">
    <location>
        <begin position="468"/>
        <end position="480"/>
    </location>
</feature>
<evidence type="ECO:0000256" key="5">
    <source>
        <dbReference type="ARBA" id="ARBA00022552"/>
    </source>
</evidence>
<keyword evidence="6" id="KW-0597">Phosphoprotein</keyword>
<dbReference type="InterPro" id="IPR009000">
    <property type="entry name" value="Transl_B-barrel_sf"/>
</dbReference>
<evidence type="ECO:0000313" key="10">
    <source>
        <dbReference type="EMBL" id="KAG6385127.1"/>
    </source>
</evidence>
<dbReference type="FunFam" id="2.40.10.230:FF:000002">
    <property type="entry name" value="H/ACA ribonucleoprotein complex non-core subunit NAF1"/>
    <property type="match status" value="1"/>
</dbReference>
<dbReference type="Proteomes" id="UP000298416">
    <property type="component" value="Unassembled WGS sequence"/>
</dbReference>
<feature type="compositionally biased region" description="Low complexity" evidence="9">
    <location>
        <begin position="228"/>
        <end position="240"/>
    </location>
</feature>
<feature type="region of interest" description="Disordered" evidence="9">
    <location>
        <begin position="415"/>
        <end position="541"/>
    </location>
</feature>
<gene>
    <name evidence="10" type="ORF">SASPL_153955</name>
</gene>
<keyword evidence="5" id="KW-0698">rRNA processing</keyword>
<feature type="compositionally biased region" description="Polar residues" evidence="9">
    <location>
        <begin position="809"/>
        <end position="828"/>
    </location>
</feature>
<feature type="compositionally biased region" description="Low complexity" evidence="9">
    <location>
        <begin position="731"/>
        <end position="795"/>
    </location>
</feature>
<evidence type="ECO:0000256" key="1">
    <source>
        <dbReference type="ARBA" id="ARBA00004123"/>
    </source>
</evidence>
<dbReference type="GO" id="GO:0005634">
    <property type="term" value="C:nucleus"/>
    <property type="evidence" value="ECO:0007669"/>
    <property type="project" value="UniProtKB-SubCell"/>
</dbReference>
<protein>
    <recommendedName>
        <fullName evidence="3">H/ACA ribonucleoprotein complex non-core subunit NAF1</fullName>
    </recommendedName>
</protein>
<evidence type="ECO:0000256" key="2">
    <source>
        <dbReference type="ARBA" id="ARBA00009801"/>
    </source>
</evidence>
<feature type="compositionally biased region" description="Basic residues" evidence="9">
    <location>
        <begin position="457"/>
        <end position="467"/>
    </location>
</feature>
<dbReference type="InterPro" id="IPR038664">
    <property type="entry name" value="Gar1/Naf1_Cbf5-bd_sf"/>
</dbReference>
<dbReference type="GO" id="GO:0003723">
    <property type="term" value="F:RNA binding"/>
    <property type="evidence" value="ECO:0007669"/>
    <property type="project" value="UniProtKB-KW"/>
</dbReference>
<feature type="compositionally biased region" description="Low complexity" evidence="9">
    <location>
        <begin position="693"/>
        <end position="719"/>
    </location>
</feature>
<evidence type="ECO:0000256" key="8">
    <source>
        <dbReference type="ARBA" id="ARBA00023242"/>
    </source>
</evidence>
<dbReference type="Gene3D" id="2.40.10.230">
    <property type="entry name" value="Probable tRNA pseudouridine synthase domain"/>
    <property type="match status" value="1"/>
</dbReference>
<dbReference type="InterPro" id="IPR040309">
    <property type="entry name" value="Naf1"/>
</dbReference>
<proteinExistence type="inferred from homology"/>
<dbReference type="OrthoDB" id="21550at2759"/>
<feature type="compositionally biased region" description="Acidic residues" evidence="9">
    <location>
        <begin position="257"/>
        <end position="266"/>
    </location>
</feature>
<evidence type="ECO:0000256" key="4">
    <source>
        <dbReference type="ARBA" id="ARBA00022517"/>
    </source>
</evidence>
<dbReference type="Pfam" id="PF04410">
    <property type="entry name" value="Gar1"/>
    <property type="match status" value="1"/>
</dbReference>
<keyword evidence="7" id="KW-0694">RNA-binding</keyword>
<dbReference type="AlphaFoldDB" id="A0A8X8YZE3"/>
<dbReference type="GO" id="GO:0006364">
    <property type="term" value="P:rRNA processing"/>
    <property type="evidence" value="ECO:0007669"/>
    <property type="project" value="UniProtKB-KW"/>
</dbReference>
<reference evidence="10" key="1">
    <citation type="submission" date="2018-01" db="EMBL/GenBank/DDBJ databases">
        <authorList>
            <person name="Mao J.F."/>
        </authorList>
    </citation>
    <scope>NUCLEOTIDE SEQUENCE</scope>
    <source>
        <strain evidence="10">Huo1</strain>
        <tissue evidence="10">Leaf</tissue>
    </source>
</reference>
<dbReference type="InterPro" id="IPR007504">
    <property type="entry name" value="H/ACA_rnp_Gar1/Naf1"/>
</dbReference>
<feature type="compositionally biased region" description="Low complexity" evidence="9">
    <location>
        <begin position="621"/>
        <end position="653"/>
    </location>
</feature>
<feature type="compositionally biased region" description="Acidic residues" evidence="9">
    <location>
        <begin position="419"/>
        <end position="437"/>
    </location>
</feature>
<keyword evidence="4" id="KW-0690">Ribosome biogenesis</keyword>
<sequence length="868" mass="92242">MVGFLHSPAVEGAKAEENEDVTKIASDLLVPELDDFPSSFSDSFLDFDALNGWFTEAPGADMADLRGELVDFKKEFDVLVDEIVDVKKEFDVLGDEICREGVKAEPLWGLGLEDGEIGGVVEKCVEKGSEGVEGDGCERKLGDLGCLIEEQLGKVSLDGAVENLSVPVVASLKCENSGSEEAAVDDNSKCVKMGIGSCGRMESDGDVLGVGGNENKVDECVDDGDGSGSTSDSSSSSSSSSEDEDDGKKKGKNGESSGDEETEMEDGEIMMSELEEMVSWSDVEDEDGGGGGPIKSKNELEDLPPVPSVNVTLEPHHETLPVGTVLSMIDAQVIVEGVEKHDPLNESSILWITESRSPLGIIDEIFGPVKNPFYIVRYNSEEEVPTGIQQGTLISFVAEFADHVLNNNNLYQKGYDASNENDEELSEDGEFSDDEKEAEYKRMMKMKKRGTNDSKPNNKRKEKRQQKNQRGNGSWNNNNSTAQTPPGGRDQRFASHVGTPSNQDSHHQGSLGSRQGSVGDQGVIPPSFPHRPQAPAFPPPNGSWNNGFPHHQQLNANLLIGLPPNGMLWMQQNLPFLYPTGAPFQQQIGMIPGMPPNFNPMAGLPNIGGIPPWPMDQNASQFGMQGQQGQPRPQFGAQGQQGPPQPQFGVPGQQGPPQPQFGVPGQQGPPQPQFAAQGQQGPPQPQFGGQGQGLPQPQFGAQGQQGPPQPQFAAQGQQGPPQPQFGGQGQGLPQPQFGAQGQQGPPQPQFGAQGQQGPPQPQFGAQGQQGPPQPQFGAQGKQGPPRPQFGVQGQQGPPPLPLNGAGEQAVQTQVSPDGQPQPPTMNFNGSRGGGHRGGGRRGGGGRGGRRGGRGNHRGRGRYGGGRHS</sequence>
<keyword evidence="8" id="KW-0539">Nucleus</keyword>
<evidence type="ECO:0000256" key="3">
    <source>
        <dbReference type="ARBA" id="ARBA00021438"/>
    </source>
</evidence>
<dbReference type="GO" id="GO:0000493">
    <property type="term" value="P:box H/ACA snoRNP assembly"/>
    <property type="evidence" value="ECO:0007669"/>
    <property type="project" value="InterPro"/>
</dbReference>
<accession>A0A8X8YZE3</accession>
<evidence type="ECO:0000313" key="11">
    <source>
        <dbReference type="Proteomes" id="UP000298416"/>
    </source>
</evidence>
<dbReference type="PANTHER" id="PTHR31633:SF1">
    <property type="entry name" value="H_ACA RIBONUCLEOPROTEIN COMPLEX NON-CORE SUBUNIT NAF1"/>
    <property type="match status" value="1"/>
</dbReference>
<dbReference type="GO" id="GO:0005732">
    <property type="term" value="C:sno(s)RNA-containing ribonucleoprotein complex"/>
    <property type="evidence" value="ECO:0007669"/>
    <property type="project" value="InterPro"/>
</dbReference>
<dbReference type="SUPFAM" id="SSF50447">
    <property type="entry name" value="Translation proteins"/>
    <property type="match status" value="1"/>
</dbReference>
<dbReference type="EMBL" id="PNBA02000022">
    <property type="protein sequence ID" value="KAG6385127.1"/>
    <property type="molecule type" value="Genomic_DNA"/>
</dbReference>
<feature type="region of interest" description="Disordered" evidence="9">
    <location>
        <begin position="606"/>
        <end position="868"/>
    </location>
</feature>
<comment type="subcellular location">
    <subcellularLocation>
        <location evidence="1">Nucleus</location>
    </subcellularLocation>
</comment>
<feature type="compositionally biased region" description="Basic residues" evidence="9">
    <location>
        <begin position="847"/>
        <end position="868"/>
    </location>
</feature>
<dbReference type="GO" id="GO:0001522">
    <property type="term" value="P:pseudouridine synthesis"/>
    <property type="evidence" value="ECO:0007669"/>
    <property type="project" value="InterPro"/>
</dbReference>
<evidence type="ECO:0000256" key="9">
    <source>
        <dbReference type="SAM" id="MobiDB-lite"/>
    </source>
</evidence>
<comment type="caution">
    <text evidence="10">The sequence shown here is derived from an EMBL/GenBank/DDBJ whole genome shotgun (WGS) entry which is preliminary data.</text>
</comment>
<reference evidence="10" key="2">
    <citation type="submission" date="2020-08" db="EMBL/GenBank/DDBJ databases">
        <title>Plant Genome Project.</title>
        <authorList>
            <person name="Zhang R.-G."/>
        </authorList>
    </citation>
    <scope>NUCLEOTIDE SEQUENCE</scope>
    <source>
        <strain evidence="10">Huo1</strain>
        <tissue evidence="10">Leaf</tissue>
    </source>
</reference>
<dbReference type="PANTHER" id="PTHR31633">
    <property type="entry name" value="H/ACA RIBONUCLEOPROTEIN COMPLEX NON-CORE SUBUNIT NAF1"/>
    <property type="match status" value="1"/>
</dbReference>
<comment type="similarity">
    <text evidence="2">Belongs to the NAF1 family.</text>
</comment>
<evidence type="ECO:0000256" key="7">
    <source>
        <dbReference type="ARBA" id="ARBA00022884"/>
    </source>
</evidence>
<evidence type="ECO:0000256" key="6">
    <source>
        <dbReference type="ARBA" id="ARBA00022553"/>
    </source>
</evidence>
<keyword evidence="11" id="KW-1185">Reference proteome</keyword>
<organism evidence="10">
    <name type="scientific">Salvia splendens</name>
    <name type="common">Scarlet sage</name>
    <dbReference type="NCBI Taxonomy" id="180675"/>
    <lineage>
        <taxon>Eukaryota</taxon>
        <taxon>Viridiplantae</taxon>
        <taxon>Streptophyta</taxon>
        <taxon>Embryophyta</taxon>
        <taxon>Tracheophyta</taxon>
        <taxon>Spermatophyta</taxon>
        <taxon>Magnoliopsida</taxon>
        <taxon>eudicotyledons</taxon>
        <taxon>Gunneridae</taxon>
        <taxon>Pentapetalae</taxon>
        <taxon>asterids</taxon>
        <taxon>lamiids</taxon>
        <taxon>Lamiales</taxon>
        <taxon>Lamiaceae</taxon>
        <taxon>Nepetoideae</taxon>
        <taxon>Mentheae</taxon>
        <taxon>Salviinae</taxon>
        <taxon>Salvia</taxon>
        <taxon>Salvia subgen. Calosphace</taxon>
        <taxon>core Calosphace</taxon>
    </lineage>
</organism>
<feature type="compositionally biased region" description="Polar residues" evidence="9">
    <location>
        <begin position="498"/>
        <end position="518"/>
    </location>
</feature>
<feature type="region of interest" description="Disordered" evidence="9">
    <location>
        <begin position="209"/>
        <end position="266"/>
    </location>
</feature>
<feature type="region of interest" description="Disordered" evidence="9">
    <location>
        <begin position="281"/>
        <end position="305"/>
    </location>
</feature>